<protein>
    <submittedName>
        <fullName evidence="1">Uncharacterized protein</fullName>
    </submittedName>
</protein>
<keyword evidence="2" id="KW-1185">Reference proteome</keyword>
<dbReference type="Gene3D" id="3.40.109.10">
    <property type="entry name" value="NADH Oxidase"/>
    <property type="match status" value="1"/>
</dbReference>
<dbReference type="Proteomes" id="UP001157733">
    <property type="component" value="Chromosome"/>
</dbReference>
<name>A0ABN8VT75_9BACT</name>
<organism evidence="1 2">
    <name type="scientific">Nitrospina watsonii</name>
    <dbReference type="NCBI Taxonomy" id="1323948"/>
    <lineage>
        <taxon>Bacteria</taxon>
        <taxon>Pseudomonadati</taxon>
        <taxon>Nitrospinota/Tectimicrobiota group</taxon>
        <taxon>Nitrospinota</taxon>
        <taxon>Nitrospinia</taxon>
        <taxon>Nitrospinales</taxon>
        <taxon>Nitrospinaceae</taxon>
        <taxon>Nitrospina</taxon>
    </lineage>
</organism>
<evidence type="ECO:0000313" key="1">
    <source>
        <dbReference type="EMBL" id="CAI2717095.1"/>
    </source>
</evidence>
<gene>
    <name evidence="1" type="ORF">NSPWAT_0236</name>
</gene>
<dbReference type="EMBL" id="OX336137">
    <property type="protein sequence ID" value="CAI2717095.1"/>
    <property type="molecule type" value="Genomic_DNA"/>
</dbReference>
<reference evidence="1 2" key="1">
    <citation type="submission" date="2022-09" db="EMBL/GenBank/DDBJ databases">
        <authorList>
            <person name="Kop L."/>
        </authorList>
    </citation>
    <scope>NUCLEOTIDE SEQUENCE [LARGE SCALE GENOMIC DNA]</scope>
    <source>
        <strain evidence="1 2">347</strain>
    </source>
</reference>
<accession>A0ABN8VT75</accession>
<dbReference type="InterPro" id="IPR000415">
    <property type="entry name" value="Nitroreductase-like"/>
</dbReference>
<evidence type="ECO:0000313" key="2">
    <source>
        <dbReference type="Proteomes" id="UP001157733"/>
    </source>
</evidence>
<proteinExistence type="predicted"/>
<sequence length="74" mass="8150">MELIPKEELSASDRSFYESVTTRRSIRDFGEDPLSLAGLFKNLNQSYGIAGQIPIPGDSVDKTMLCVAFLGKPK</sequence>